<keyword evidence="1" id="KW-0479">Metal-binding</keyword>
<dbReference type="PANTHER" id="PTHR35303:SF5">
    <property type="entry name" value="OS02G0197800 PROTEIN"/>
    <property type="match status" value="1"/>
</dbReference>
<dbReference type="Gene3D" id="3.30.2020.30">
    <property type="match status" value="1"/>
</dbReference>
<dbReference type="InterPro" id="IPR010376">
    <property type="entry name" value="GBBH-like_N"/>
</dbReference>
<dbReference type="EMBL" id="JAKIKT010000001">
    <property type="protein sequence ID" value="MCL2912217.1"/>
    <property type="molecule type" value="Genomic_DNA"/>
</dbReference>
<evidence type="ECO:0000313" key="5">
    <source>
        <dbReference type="Proteomes" id="UP001202831"/>
    </source>
</evidence>
<organism evidence="4 5">
    <name type="scientific">Shewanella corallii</name>
    <dbReference type="NCBI Taxonomy" id="560080"/>
    <lineage>
        <taxon>Bacteria</taxon>
        <taxon>Pseudomonadati</taxon>
        <taxon>Pseudomonadota</taxon>
        <taxon>Gammaproteobacteria</taxon>
        <taxon>Alteromonadales</taxon>
        <taxon>Shewanellaceae</taxon>
        <taxon>Shewanella</taxon>
    </lineage>
</organism>
<name>A0ABT0N347_9GAMM</name>
<dbReference type="PANTHER" id="PTHR35303">
    <property type="entry name" value="OS02G0197800 PROTEIN"/>
    <property type="match status" value="1"/>
</dbReference>
<accession>A0ABT0N347</accession>
<evidence type="ECO:0000313" key="4">
    <source>
        <dbReference type="EMBL" id="MCL2912217.1"/>
    </source>
</evidence>
<dbReference type="Proteomes" id="UP001202831">
    <property type="component" value="Unassembled WGS sequence"/>
</dbReference>
<sequence>MNTHPNVTALKLKKKSRLLEITFSDGSQHSLSCEFLRVHSPSAEVHGHGKPVLVTHKKDVNIRAIEPVGNYAVKLIFDDGHDTGLYSWKVLWDLASNQTTLWEQYLARLRAEKASREPLIAMNIKYS</sequence>
<gene>
    <name evidence="4" type="ORF">L2725_00225</name>
</gene>
<proteinExistence type="predicted"/>
<feature type="domain" description="Gamma-butyrobetaine hydroxylase-like N-terminal" evidence="3">
    <location>
        <begin position="11"/>
        <end position="91"/>
    </location>
</feature>
<comment type="caution">
    <text evidence="4">The sequence shown here is derived from an EMBL/GenBank/DDBJ whole genome shotgun (WGS) entry which is preliminary data.</text>
</comment>
<evidence type="ECO:0000259" key="3">
    <source>
        <dbReference type="Pfam" id="PF06155"/>
    </source>
</evidence>
<dbReference type="Pfam" id="PF06155">
    <property type="entry name" value="GBBH-like_N"/>
    <property type="match status" value="1"/>
</dbReference>
<evidence type="ECO:0000256" key="1">
    <source>
        <dbReference type="ARBA" id="ARBA00022723"/>
    </source>
</evidence>
<reference evidence="4 5" key="1">
    <citation type="submission" date="2022-01" db="EMBL/GenBank/DDBJ databases">
        <title>Whole genome-based taxonomy of the Shewanellaceae.</title>
        <authorList>
            <person name="Martin-Rodriguez A.J."/>
        </authorList>
    </citation>
    <scope>NUCLEOTIDE SEQUENCE [LARGE SCALE GENOMIC DNA]</scope>
    <source>
        <strain evidence="4 5">DSM 21332</strain>
    </source>
</reference>
<protein>
    <submittedName>
        <fullName evidence="4">DUF971 domain-containing protein</fullName>
    </submittedName>
</protein>
<keyword evidence="5" id="KW-1185">Reference proteome</keyword>
<evidence type="ECO:0000256" key="2">
    <source>
        <dbReference type="ARBA" id="ARBA00023004"/>
    </source>
</evidence>
<dbReference type="RefSeq" id="WP_249247004.1">
    <property type="nucleotide sequence ID" value="NZ_JAKIKT010000001.1"/>
</dbReference>
<keyword evidence="2" id="KW-0408">Iron</keyword>
<dbReference type="InterPro" id="IPR038492">
    <property type="entry name" value="GBBH-like_N_sf"/>
</dbReference>